<comment type="subcellular location">
    <subcellularLocation>
        <location evidence="1 10">Nucleus</location>
    </subcellularLocation>
</comment>
<gene>
    <name evidence="14" type="primary">LOC107490233</name>
</gene>
<keyword evidence="4 10" id="KW-0678">Repressor</keyword>
<evidence type="ECO:0000313" key="14">
    <source>
        <dbReference type="RefSeq" id="XP_015966484.1"/>
    </source>
</evidence>
<keyword evidence="8 10" id="KW-0927">Auxin signaling pathway</keyword>
<feature type="region of interest" description="Disordered" evidence="11">
    <location>
        <begin position="99"/>
        <end position="120"/>
    </location>
</feature>
<keyword evidence="13" id="KW-1185">Reference proteome</keyword>
<dbReference type="InterPro" id="IPR053793">
    <property type="entry name" value="PB1-like"/>
</dbReference>
<comment type="similarity">
    <text evidence="2 10">Belongs to the Aux/IAA family.</text>
</comment>
<evidence type="ECO:0000256" key="4">
    <source>
        <dbReference type="ARBA" id="ARBA00022491"/>
    </source>
</evidence>
<dbReference type="SUPFAM" id="SSF54277">
    <property type="entry name" value="CAD &amp; PB1 domains"/>
    <property type="match status" value="1"/>
</dbReference>
<dbReference type="PANTHER" id="PTHR31734">
    <property type="entry name" value="AUXIN-RESPONSIVE PROTEIN IAA17"/>
    <property type="match status" value="1"/>
</dbReference>
<organism evidence="13 14">
    <name type="scientific">Arachis duranensis</name>
    <name type="common">Wild peanut</name>
    <dbReference type="NCBI Taxonomy" id="130453"/>
    <lineage>
        <taxon>Eukaryota</taxon>
        <taxon>Viridiplantae</taxon>
        <taxon>Streptophyta</taxon>
        <taxon>Embryophyta</taxon>
        <taxon>Tracheophyta</taxon>
        <taxon>Spermatophyta</taxon>
        <taxon>Magnoliopsida</taxon>
        <taxon>eudicotyledons</taxon>
        <taxon>Gunneridae</taxon>
        <taxon>Pentapetalae</taxon>
        <taxon>rosids</taxon>
        <taxon>fabids</taxon>
        <taxon>Fabales</taxon>
        <taxon>Fabaceae</taxon>
        <taxon>Papilionoideae</taxon>
        <taxon>50 kb inversion clade</taxon>
        <taxon>dalbergioids sensu lato</taxon>
        <taxon>Dalbergieae</taxon>
        <taxon>Pterocarpus clade</taxon>
        <taxon>Arachis</taxon>
    </lineage>
</organism>
<dbReference type="GO" id="GO:0006355">
    <property type="term" value="P:regulation of DNA-templated transcription"/>
    <property type="evidence" value="ECO:0007669"/>
    <property type="project" value="InterPro"/>
</dbReference>
<evidence type="ECO:0000256" key="11">
    <source>
        <dbReference type="SAM" id="MobiDB-lite"/>
    </source>
</evidence>
<evidence type="ECO:0000256" key="9">
    <source>
        <dbReference type="ARBA" id="ARBA00025283"/>
    </source>
</evidence>
<dbReference type="InterPro" id="IPR003311">
    <property type="entry name" value="AUX_IAA"/>
</dbReference>
<dbReference type="AlphaFoldDB" id="A0A6P4DI53"/>
<feature type="region of interest" description="Disordered" evidence="11">
    <location>
        <begin position="1"/>
        <end position="40"/>
    </location>
</feature>
<dbReference type="Pfam" id="PF02309">
    <property type="entry name" value="AUX_IAA"/>
    <property type="match status" value="1"/>
</dbReference>
<dbReference type="KEGG" id="adu:107490233"/>
<evidence type="ECO:0000256" key="7">
    <source>
        <dbReference type="ARBA" id="ARBA00023242"/>
    </source>
</evidence>
<dbReference type="GO" id="GO:0005634">
    <property type="term" value="C:nucleus"/>
    <property type="evidence" value="ECO:0007669"/>
    <property type="project" value="UniProtKB-SubCell"/>
</dbReference>
<feature type="compositionally biased region" description="Polar residues" evidence="11">
    <location>
        <begin position="103"/>
        <end position="117"/>
    </location>
</feature>
<evidence type="ECO:0000313" key="13">
    <source>
        <dbReference type="Proteomes" id="UP000515211"/>
    </source>
</evidence>
<comment type="subunit">
    <text evidence="3 10">Homodimers and heterodimers.</text>
</comment>
<dbReference type="GeneID" id="107490233"/>
<evidence type="ECO:0000259" key="12">
    <source>
        <dbReference type="PROSITE" id="PS51745"/>
    </source>
</evidence>
<accession>A0A6P4DI53</accession>
<evidence type="ECO:0000256" key="8">
    <source>
        <dbReference type="ARBA" id="ARBA00023294"/>
    </source>
</evidence>
<dbReference type="InterPro" id="IPR033389">
    <property type="entry name" value="AUX/IAA_dom"/>
</dbReference>
<keyword evidence="5 10" id="KW-0805">Transcription regulation</keyword>
<evidence type="ECO:0000256" key="6">
    <source>
        <dbReference type="ARBA" id="ARBA00023163"/>
    </source>
</evidence>
<reference evidence="13" key="1">
    <citation type="journal article" date="2016" name="Nat. Genet.">
        <title>The genome sequences of Arachis duranensis and Arachis ipaensis, the diploid ancestors of cultivated peanut.</title>
        <authorList>
            <person name="Bertioli D.J."/>
            <person name="Cannon S.B."/>
            <person name="Froenicke L."/>
            <person name="Huang G."/>
            <person name="Farmer A.D."/>
            <person name="Cannon E.K."/>
            <person name="Liu X."/>
            <person name="Gao D."/>
            <person name="Clevenger J."/>
            <person name="Dash S."/>
            <person name="Ren L."/>
            <person name="Moretzsohn M.C."/>
            <person name="Shirasawa K."/>
            <person name="Huang W."/>
            <person name="Vidigal B."/>
            <person name="Abernathy B."/>
            <person name="Chu Y."/>
            <person name="Niederhuth C.E."/>
            <person name="Umale P."/>
            <person name="Araujo A.C."/>
            <person name="Kozik A."/>
            <person name="Kim K.D."/>
            <person name="Burow M.D."/>
            <person name="Varshney R.K."/>
            <person name="Wang X."/>
            <person name="Zhang X."/>
            <person name="Barkley N."/>
            <person name="Guimaraes P.M."/>
            <person name="Isobe S."/>
            <person name="Guo B."/>
            <person name="Liao B."/>
            <person name="Stalker H.T."/>
            <person name="Schmitz R.J."/>
            <person name="Scheffler B.E."/>
            <person name="Leal-Bertioli S.C."/>
            <person name="Xun X."/>
            <person name="Jackson S.A."/>
            <person name="Michelmore R."/>
            <person name="Ozias-Akins P."/>
        </authorList>
    </citation>
    <scope>NUCLEOTIDE SEQUENCE [LARGE SCALE GENOMIC DNA]</scope>
    <source>
        <strain evidence="13">cv. V14167</strain>
    </source>
</reference>
<protein>
    <recommendedName>
        <fullName evidence="10">Auxin-induced protein</fullName>
    </recommendedName>
</protein>
<reference evidence="14" key="2">
    <citation type="submission" date="2025-08" db="UniProtKB">
        <authorList>
            <consortium name="RefSeq"/>
        </authorList>
    </citation>
    <scope>IDENTIFICATION</scope>
    <source>
        <tissue evidence="14">Whole plant</tissue>
    </source>
</reference>
<feature type="domain" description="PB1" evidence="12">
    <location>
        <begin position="156"/>
        <end position="258"/>
    </location>
</feature>
<dbReference type="Gene3D" id="3.10.20.90">
    <property type="entry name" value="Phosphatidylinositol 3-kinase Catalytic Subunit, Chain A, domain 1"/>
    <property type="match status" value="1"/>
</dbReference>
<evidence type="ECO:0000256" key="1">
    <source>
        <dbReference type="ARBA" id="ARBA00004123"/>
    </source>
</evidence>
<dbReference type="RefSeq" id="XP_015966484.1">
    <property type="nucleotide sequence ID" value="XM_016110998.3"/>
</dbReference>
<evidence type="ECO:0000256" key="3">
    <source>
        <dbReference type="ARBA" id="ARBA00011726"/>
    </source>
</evidence>
<evidence type="ECO:0000256" key="5">
    <source>
        <dbReference type="ARBA" id="ARBA00023015"/>
    </source>
</evidence>
<keyword evidence="7 10" id="KW-0539">Nucleus</keyword>
<dbReference type="Proteomes" id="UP000515211">
    <property type="component" value="Chromosome 5"/>
</dbReference>
<dbReference type="OrthoDB" id="7848332at2759"/>
<evidence type="ECO:0000256" key="10">
    <source>
        <dbReference type="RuleBase" id="RU004549"/>
    </source>
</evidence>
<name>A0A6P4DI53_ARADU</name>
<comment type="function">
    <text evidence="9">Aux/IAA proteins are short-lived transcriptional factors that function as repressors of early auxin response genes at low auxin concentrations. Repression is thought to result from the interaction with auxin response factors (ARFs), proteins that bind to the auxin-responsive promoter element (AuxRE). Formation of heterodimers with ARF proteins may alter their ability to modulate early auxin response genes expression.</text>
</comment>
<dbReference type="PROSITE" id="PS51745">
    <property type="entry name" value="PB1"/>
    <property type="match status" value="1"/>
</dbReference>
<dbReference type="PANTHER" id="PTHR31734:SF226">
    <property type="entry name" value="AUXIN-RESPONSIVE PROTEIN IAA17"/>
    <property type="match status" value="1"/>
</dbReference>
<sequence>MSVPLEQDYVVGLPELPSMETTEKTPQKTTKTSGSFLNLKATELRLGLPGSESPEKDEDDGVCSGKLNLSGNGGSEMGIGKDGNLFTPPREREQASVMKESTKPLSQNHKPQISSATAAKEQVVGWPPIRSFRKNSMATSLMNDEVDASEANSGNCLYVKVSKDGAPFLRKVDLKNFDSYRDLSSALNNMFTCFTISQCGTHGVSSRDKLSESKLMDLLHGSEYVLTYEDKDGDWMLVGDVPWEMFTNSCKRLRIMKSSEAIGLAPRAMEKCKSRNKLAQYI</sequence>
<dbReference type="FunFam" id="3.10.20.90:FF:000078">
    <property type="entry name" value="Auxin-responsive protein"/>
    <property type="match status" value="1"/>
</dbReference>
<proteinExistence type="inferred from homology"/>
<keyword evidence="6 10" id="KW-0804">Transcription</keyword>
<evidence type="ECO:0000256" key="2">
    <source>
        <dbReference type="ARBA" id="ARBA00006728"/>
    </source>
</evidence>
<dbReference type="GO" id="GO:0009734">
    <property type="term" value="P:auxin-activated signaling pathway"/>
    <property type="evidence" value="ECO:0007669"/>
    <property type="project" value="UniProtKB-UniRule"/>
</dbReference>